<evidence type="ECO:0000313" key="2">
    <source>
        <dbReference type="Proteomes" id="UP000260874"/>
    </source>
</evidence>
<evidence type="ECO:0000313" key="1">
    <source>
        <dbReference type="EMBL" id="RGK87147.1"/>
    </source>
</evidence>
<organism evidence="1 2">
    <name type="scientific">Bacteroides uniformis</name>
    <dbReference type="NCBI Taxonomy" id="820"/>
    <lineage>
        <taxon>Bacteria</taxon>
        <taxon>Pseudomonadati</taxon>
        <taxon>Bacteroidota</taxon>
        <taxon>Bacteroidia</taxon>
        <taxon>Bacteroidales</taxon>
        <taxon>Bacteroidaceae</taxon>
        <taxon>Bacteroides</taxon>
    </lineage>
</organism>
<gene>
    <name evidence="1" type="ORF">DXC91_05070</name>
</gene>
<proteinExistence type="predicted"/>
<sequence length="173" mass="20213">MEDGEIRPLFFVQSKASVSGIPHPFIPIKFLLIPARCTRADTLFYLCYYLLYSVSPDSDSPCRFRSVFRMQRWTAAPDSAALKCISRKILPSCVSVIFRKKRRKGLFRQSLERIIKPERLRQRDAEQREEKQIIKIQDNGQHQREQGVQTRQRVGNGGKQFQFQSQAVCCRYP</sequence>
<dbReference type="Proteomes" id="UP000260874">
    <property type="component" value="Unassembled WGS sequence"/>
</dbReference>
<dbReference type="EMBL" id="QSRB01000003">
    <property type="protein sequence ID" value="RGK87147.1"/>
    <property type="molecule type" value="Genomic_DNA"/>
</dbReference>
<comment type="caution">
    <text evidence="1">The sequence shown here is derived from an EMBL/GenBank/DDBJ whole genome shotgun (WGS) entry which is preliminary data.</text>
</comment>
<accession>A0A3E4Q4L8</accession>
<name>A0A3E4Q4L8_BACUN</name>
<dbReference type="AlphaFoldDB" id="A0A3E4Q4L8"/>
<reference evidence="1 2" key="1">
    <citation type="submission" date="2018-08" db="EMBL/GenBank/DDBJ databases">
        <title>A genome reference for cultivated species of the human gut microbiota.</title>
        <authorList>
            <person name="Zou Y."/>
            <person name="Xue W."/>
            <person name="Luo G."/>
        </authorList>
    </citation>
    <scope>NUCLEOTIDE SEQUENCE [LARGE SCALE GENOMIC DNA]</scope>
    <source>
        <strain evidence="1 2">TF09-22</strain>
    </source>
</reference>
<protein>
    <submittedName>
        <fullName evidence="1">Uncharacterized protein</fullName>
    </submittedName>
</protein>